<organism evidence="2 3">
    <name type="scientific">Pseudokineococcus marinus</name>
    <dbReference type="NCBI Taxonomy" id="351215"/>
    <lineage>
        <taxon>Bacteria</taxon>
        <taxon>Bacillati</taxon>
        <taxon>Actinomycetota</taxon>
        <taxon>Actinomycetes</taxon>
        <taxon>Kineosporiales</taxon>
        <taxon>Kineosporiaceae</taxon>
        <taxon>Pseudokineococcus</taxon>
    </lineage>
</organism>
<gene>
    <name evidence="2" type="ORF">HLB09_17580</name>
</gene>
<proteinExistence type="predicted"/>
<sequence>LVPRAEAALLEGAGLLRPADLRAAAGVGRAARPDDLPPRPTEIAVEATL</sequence>
<comment type="caution">
    <text evidence="2">The sequence shown here is derived from an EMBL/GenBank/DDBJ whole genome shotgun (WGS) entry which is preliminary data.</text>
</comment>
<evidence type="ECO:0000313" key="3">
    <source>
        <dbReference type="Proteomes" id="UP000555552"/>
    </source>
</evidence>
<dbReference type="Proteomes" id="UP000555552">
    <property type="component" value="Unassembled WGS sequence"/>
</dbReference>
<protein>
    <submittedName>
        <fullName evidence="2">Uncharacterized protein</fullName>
    </submittedName>
</protein>
<dbReference type="EMBL" id="JABEMA010000567">
    <property type="protein sequence ID" value="NNH24868.1"/>
    <property type="molecule type" value="Genomic_DNA"/>
</dbReference>
<reference evidence="2 3" key="1">
    <citation type="submission" date="2020-05" db="EMBL/GenBank/DDBJ databases">
        <title>MicrobeNet Type strains.</title>
        <authorList>
            <person name="Nicholson A.C."/>
        </authorList>
    </citation>
    <scope>NUCLEOTIDE SEQUENCE [LARGE SCALE GENOMIC DNA]</scope>
    <source>
        <strain evidence="2 3">JCM 14547</strain>
    </source>
</reference>
<feature type="region of interest" description="Disordered" evidence="1">
    <location>
        <begin position="28"/>
        <end position="49"/>
    </location>
</feature>
<dbReference type="AlphaFoldDB" id="A0A849C5K4"/>
<name>A0A849C5K4_9ACTN</name>
<feature type="non-terminal residue" evidence="2">
    <location>
        <position position="1"/>
    </location>
</feature>
<evidence type="ECO:0000256" key="1">
    <source>
        <dbReference type="SAM" id="MobiDB-lite"/>
    </source>
</evidence>
<evidence type="ECO:0000313" key="2">
    <source>
        <dbReference type="EMBL" id="NNH24868.1"/>
    </source>
</evidence>
<keyword evidence="3" id="KW-1185">Reference proteome</keyword>
<accession>A0A849C5K4</accession>